<comment type="caution">
    <text evidence="1">The sequence shown here is derived from an EMBL/GenBank/DDBJ whole genome shotgun (WGS) entry which is preliminary data.</text>
</comment>
<keyword evidence="2" id="KW-1185">Reference proteome</keyword>
<evidence type="ECO:0000313" key="2">
    <source>
        <dbReference type="Proteomes" id="UP000807769"/>
    </source>
</evidence>
<dbReference type="EMBL" id="JABBWG010000207">
    <property type="protein sequence ID" value="KAG1797602.1"/>
    <property type="molecule type" value="Genomic_DNA"/>
</dbReference>
<dbReference type="OrthoDB" id="162969at2759"/>
<protein>
    <submittedName>
        <fullName evidence="1">Uncharacterized protein</fullName>
    </submittedName>
</protein>
<proteinExistence type="predicted"/>
<sequence length="71" mass="7803">MSLPEAESELQAHLSDHFADSDWRPALKAVMDAEGDTDLALRAVNTLKKAAFGRTSLKLRIPACQQKPVQL</sequence>
<reference evidence="1" key="1">
    <citation type="journal article" date="2020" name="New Phytol.">
        <title>Comparative genomics reveals dynamic genome evolution in host specialist ectomycorrhizal fungi.</title>
        <authorList>
            <person name="Lofgren L.A."/>
            <person name="Nguyen N.H."/>
            <person name="Vilgalys R."/>
            <person name="Ruytinx J."/>
            <person name="Liao H.L."/>
            <person name="Branco S."/>
            <person name="Kuo A."/>
            <person name="LaButti K."/>
            <person name="Lipzen A."/>
            <person name="Andreopoulos W."/>
            <person name="Pangilinan J."/>
            <person name="Riley R."/>
            <person name="Hundley H."/>
            <person name="Na H."/>
            <person name="Barry K."/>
            <person name="Grigoriev I.V."/>
            <person name="Stajich J.E."/>
            <person name="Kennedy P.G."/>
        </authorList>
    </citation>
    <scope>NUCLEOTIDE SEQUENCE</scope>
    <source>
        <strain evidence="1">MN1</strain>
    </source>
</reference>
<feature type="non-terminal residue" evidence="1">
    <location>
        <position position="71"/>
    </location>
</feature>
<dbReference type="RefSeq" id="XP_041185507.1">
    <property type="nucleotide sequence ID" value="XM_041329403.1"/>
</dbReference>
<gene>
    <name evidence="1" type="ORF">BJ212DRAFT_1222315</name>
</gene>
<accession>A0A9P7DL86</accession>
<evidence type="ECO:0000313" key="1">
    <source>
        <dbReference type="EMBL" id="KAG1797602.1"/>
    </source>
</evidence>
<dbReference type="Proteomes" id="UP000807769">
    <property type="component" value="Unassembled WGS sequence"/>
</dbReference>
<dbReference type="GeneID" id="64623420"/>
<name>A0A9P7DL86_9AGAM</name>
<organism evidence="1 2">
    <name type="scientific">Suillus subaureus</name>
    <dbReference type="NCBI Taxonomy" id="48587"/>
    <lineage>
        <taxon>Eukaryota</taxon>
        <taxon>Fungi</taxon>
        <taxon>Dikarya</taxon>
        <taxon>Basidiomycota</taxon>
        <taxon>Agaricomycotina</taxon>
        <taxon>Agaricomycetes</taxon>
        <taxon>Agaricomycetidae</taxon>
        <taxon>Boletales</taxon>
        <taxon>Suillineae</taxon>
        <taxon>Suillaceae</taxon>
        <taxon>Suillus</taxon>
    </lineage>
</organism>
<dbReference type="AlphaFoldDB" id="A0A9P7DL86"/>